<evidence type="ECO:0008006" key="3">
    <source>
        <dbReference type="Google" id="ProtNLM"/>
    </source>
</evidence>
<dbReference type="RefSeq" id="WP_306934429.1">
    <property type="nucleotide sequence ID" value="NZ_JAUTBL010000002.1"/>
</dbReference>
<evidence type="ECO:0000313" key="1">
    <source>
        <dbReference type="EMBL" id="MDQ1187113.1"/>
    </source>
</evidence>
<reference evidence="1 2" key="1">
    <citation type="submission" date="2023-07" db="EMBL/GenBank/DDBJ databases">
        <title>Functional and genomic diversity of the sorghum phyllosphere microbiome.</title>
        <authorList>
            <person name="Shade A."/>
        </authorList>
    </citation>
    <scope>NUCLEOTIDE SEQUENCE [LARGE SCALE GENOMIC DNA]</scope>
    <source>
        <strain evidence="1 2">SORGH_AS_1126</strain>
    </source>
</reference>
<keyword evidence="2" id="KW-1185">Reference proteome</keyword>
<proteinExistence type="predicted"/>
<dbReference type="Proteomes" id="UP001224781">
    <property type="component" value="Unassembled WGS sequence"/>
</dbReference>
<dbReference type="Gene3D" id="1.20.120.330">
    <property type="entry name" value="Nucleotidyltransferases domain 2"/>
    <property type="match status" value="1"/>
</dbReference>
<sequence length="170" mass="20151">MEDEVVEMPEPLGFHAKELFHRGSEYFEAFKITKDDERLKYPTYFLLVHSIELFLKSFLAAKGVTKRELKKADIRHDLEKLYERCDELGLPKVSYLRDFTREFKDKNSDHDFRYPTSFILRVPSPKLCIEVVDPLREALRPIISEVALRAQIDFAAETFHLRPRKIRFSD</sequence>
<comment type="caution">
    <text evidence="1">The sequence shown here is derived from an EMBL/GenBank/DDBJ whole genome shotgun (WGS) entry which is preliminary data.</text>
</comment>
<organism evidence="1 2">
    <name type="scientific">Agrobacterium larrymoorei</name>
    <dbReference type="NCBI Taxonomy" id="160699"/>
    <lineage>
        <taxon>Bacteria</taxon>
        <taxon>Pseudomonadati</taxon>
        <taxon>Pseudomonadota</taxon>
        <taxon>Alphaproteobacteria</taxon>
        <taxon>Hyphomicrobiales</taxon>
        <taxon>Rhizobiaceae</taxon>
        <taxon>Rhizobium/Agrobacterium group</taxon>
        <taxon>Agrobacterium</taxon>
    </lineage>
</organism>
<dbReference type="EMBL" id="JAUTBL010000002">
    <property type="protein sequence ID" value="MDQ1187113.1"/>
    <property type="molecule type" value="Genomic_DNA"/>
</dbReference>
<evidence type="ECO:0000313" key="2">
    <source>
        <dbReference type="Proteomes" id="UP001224781"/>
    </source>
</evidence>
<gene>
    <name evidence="1" type="ORF">QE408_004256</name>
</gene>
<name>A0ABU0UQT3_9HYPH</name>
<protein>
    <recommendedName>
        <fullName evidence="3">HEPN domain-containing protein</fullName>
    </recommendedName>
</protein>
<accession>A0ABU0UQT3</accession>